<comment type="caution">
    <text evidence="1">The sequence shown here is derived from an EMBL/GenBank/DDBJ whole genome shotgun (WGS) entry which is preliminary data.</text>
</comment>
<reference evidence="1 2" key="1">
    <citation type="journal article" date="2024" name="Plant Biotechnol. J.">
        <title>Genome and CRISPR/Cas9 system of a widespread forest tree (Populus alba) in the world.</title>
        <authorList>
            <person name="Liu Y.J."/>
            <person name="Jiang P.F."/>
            <person name="Han X.M."/>
            <person name="Li X.Y."/>
            <person name="Wang H.M."/>
            <person name="Wang Y.J."/>
            <person name="Wang X.X."/>
            <person name="Zeng Q.Y."/>
        </authorList>
    </citation>
    <scope>NUCLEOTIDE SEQUENCE [LARGE SCALE GENOMIC DNA]</scope>
    <source>
        <strain evidence="2">cv. PAL-ZL1</strain>
    </source>
</reference>
<dbReference type="EMBL" id="RCHU02000009">
    <property type="protein sequence ID" value="KAL3580194.1"/>
    <property type="molecule type" value="Genomic_DNA"/>
</dbReference>
<accession>A0ACC4BQ18</accession>
<dbReference type="Proteomes" id="UP000309997">
    <property type="component" value="Unassembled WGS sequence"/>
</dbReference>
<organism evidence="1 2">
    <name type="scientific">Populus alba</name>
    <name type="common">White poplar</name>
    <dbReference type="NCBI Taxonomy" id="43335"/>
    <lineage>
        <taxon>Eukaryota</taxon>
        <taxon>Viridiplantae</taxon>
        <taxon>Streptophyta</taxon>
        <taxon>Embryophyta</taxon>
        <taxon>Tracheophyta</taxon>
        <taxon>Spermatophyta</taxon>
        <taxon>Magnoliopsida</taxon>
        <taxon>eudicotyledons</taxon>
        <taxon>Gunneridae</taxon>
        <taxon>Pentapetalae</taxon>
        <taxon>rosids</taxon>
        <taxon>fabids</taxon>
        <taxon>Malpighiales</taxon>
        <taxon>Salicaceae</taxon>
        <taxon>Saliceae</taxon>
        <taxon>Populus</taxon>
    </lineage>
</organism>
<name>A0ACC4BQ18_POPAL</name>
<evidence type="ECO:0000313" key="1">
    <source>
        <dbReference type="EMBL" id="KAL3580194.1"/>
    </source>
</evidence>
<protein>
    <submittedName>
        <fullName evidence="1">Uncharacterized protein</fullName>
    </submittedName>
</protein>
<gene>
    <name evidence="1" type="ORF">D5086_018029</name>
</gene>
<sequence length="898" mass="98074">MKSCFPNPQDPSSNPLSPNPIITVATTTFSSLPDDLLLECLSRVPSSSLPSISHVCRRWSLLLHSPSFLYLRRLNHSIHPTIFTLSAPLVASLRLQNRNDANTNDPLWKVASCLPFPLASLDSFSHARLSVIGPRIYIIGRNEMFCYDVWSGIITSRCSMIFPRKKFATAVLSGKIYVAGGGSRAGATLEEYDPDTDTWRVVSNALRRRYGCLGAAVDGVFYVIGGLNIGGALGNEITRAATAGTEAYMYASSMDLFDVEARAWLRSRVVPGGGCVVAACAVAGYVYILASHAVELSFWSFDARRHGGGGGSNGSGFGKWCRIKSPPLPAQVRLDSTVRFSCVGVENKMVLIQVRGCLDDLLRRSGRSVRGLKEGLVLIYDCISGEWSRGPDLPEDVPKALLPVANRPVLSYVLEQLELSNLKDLIVVVEGEDAALHVGGWISNAYVDRLHVEVAAVPEDVGTAGALRAIAHHLTANDILVVSGDLVSDIPPGALAAVHRQHDAVVTTMLCSAPVSGPTESGSSGGKDKIKKPRRYNIIGLDPSKQFLLHIATGAEVEKEIRIQKSILRAVDQMEIRADLMDAHMYAFKRSVLQEVLDEKDKFRSIKEDMLPYLVRSQMKSEVLLNGAPQAKNGNEKVSFQNNQAVVSQILANASTLSFHDLYASSNNGTALVRRIHKCCAYIASESRYCQRLNSIQAFSDINRDVIGDVSHLSGYSFSAHNNIIHPSAQIGSRTAVGPHCMLWEGSQMGDKCSVKRSVIGRHCRIGSNVKVVNSVIMNHVTIGDGCSIQGSVICSNAQLQERAVLKDCQVGAGFVVTAGSQRKIFGDCCRRVEQVIPLASKKNLWQRRHRTYSWVTLPTPNHFGKWSYNPIRSWTQKDWNENRASAIVGLLHVAQCC</sequence>
<keyword evidence="2" id="KW-1185">Reference proteome</keyword>
<proteinExistence type="predicted"/>
<evidence type="ECO:0000313" key="2">
    <source>
        <dbReference type="Proteomes" id="UP000309997"/>
    </source>
</evidence>